<sequence length="59" mass="6358">MATFATTVRRGLSVCQRRGIAARILAGNLRSLQSADDALEIVVQQVLLSSFYLYAGASK</sequence>
<reference evidence="1 2" key="1">
    <citation type="submission" date="2014-10" db="EMBL/GenBank/DDBJ databases">
        <title>Draft genome of the hookworm Ancylostoma caninum.</title>
        <authorList>
            <person name="Mitreva M."/>
        </authorList>
    </citation>
    <scope>NUCLEOTIDE SEQUENCE [LARGE SCALE GENOMIC DNA]</scope>
    <source>
        <strain evidence="1 2">Baltimore</strain>
    </source>
</reference>
<evidence type="ECO:0000313" key="1">
    <source>
        <dbReference type="EMBL" id="RCN31585.1"/>
    </source>
</evidence>
<dbReference type="Proteomes" id="UP000252519">
    <property type="component" value="Unassembled WGS sequence"/>
</dbReference>
<gene>
    <name evidence="1" type="ORF">ANCCAN_22629</name>
</gene>
<dbReference type="AlphaFoldDB" id="A0A368FL90"/>
<comment type="caution">
    <text evidence="1">The sequence shown here is derived from an EMBL/GenBank/DDBJ whole genome shotgun (WGS) entry which is preliminary data.</text>
</comment>
<protein>
    <submittedName>
        <fullName evidence="1">Uncharacterized protein</fullName>
    </submittedName>
</protein>
<keyword evidence="2" id="KW-1185">Reference proteome</keyword>
<accession>A0A368FL90</accession>
<evidence type="ECO:0000313" key="2">
    <source>
        <dbReference type="Proteomes" id="UP000252519"/>
    </source>
</evidence>
<name>A0A368FL90_ANCCA</name>
<dbReference type="EMBL" id="JOJR01001263">
    <property type="protein sequence ID" value="RCN31585.1"/>
    <property type="molecule type" value="Genomic_DNA"/>
</dbReference>
<organism evidence="1 2">
    <name type="scientific">Ancylostoma caninum</name>
    <name type="common">Dog hookworm</name>
    <dbReference type="NCBI Taxonomy" id="29170"/>
    <lineage>
        <taxon>Eukaryota</taxon>
        <taxon>Metazoa</taxon>
        <taxon>Ecdysozoa</taxon>
        <taxon>Nematoda</taxon>
        <taxon>Chromadorea</taxon>
        <taxon>Rhabditida</taxon>
        <taxon>Rhabditina</taxon>
        <taxon>Rhabditomorpha</taxon>
        <taxon>Strongyloidea</taxon>
        <taxon>Ancylostomatidae</taxon>
        <taxon>Ancylostomatinae</taxon>
        <taxon>Ancylostoma</taxon>
    </lineage>
</organism>
<proteinExistence type="predicted"/>